<dbReference type="Proteomes" id="UP000708148">
    <property type="component" value="Unassembled WGS sequence"/>
</dbReference>
<dbReference type="EMBL" id="CAJHUC010000279">
    <property type="protein sequence ID" value="CAD7694854.1"/>
    <property type="molecule type" value="Genomic_DNA"/>
</dbReference>
<evidence type="ECO:0000256" key="1">
    <source>
        <dbReference type="PROSITE-ProRule" id="PRU00339"/>
    </source>
</evidence>
<gene>
    <name evidence="2" type="ORF">OSTQU699_LOCUS215</name>
</gene>
<reference evidence="2" key="1">
    <citation type="submission" date="2020-12" db="EMBL/GenBank/DDBJ databases">
        <authorList>
            <person name="Iha C."/>
        </authorList>
    </citation>
    <scope>NUCLEOTIDE SEQUENCE</scope>
</reference>
<dbReference type="SMART" id="SM00028">
    <property type="entry name" value="TPR"/>
    <property type="match status" value="4"/>
</dbReference>
<accession>A0A8S1IU48</accession>
<evidence type="ECO:0000313" key="2">
    <source>
        <dbReference type="EMBL" id="CAD7694854.1"/>
    </source>
</evidence>
<dbReference type="Pfam" id="PF14559">
    <property type="entry name" value="TPR_19"/>
    <property type="match status" value="1"/>
</dbReference>
<organism evidence="2 3">
    <name type="scientific">Ostreobium quekettii</name>
    <dbReference type="NCBI Taxonomy" id="121088"/>
    <lineage>
        <taxon>Eukaryota</taxon>
        <taxon>Viridiplantae</taxon>
        <taxon>Chlorophyta</taxon>
        <taxon>core chlorophytes</taxon>
        <taxon>Ulvophyceae</taxon>
        <taxon>TCBD clade</taxon>
        <taxon>Bryopsidales</taxon>
        <taxon>Ostreobineae</taxon>
        <taxon>Ostreobiaceae</taxon>
        <taxon>Ostreobium</taxon>
    </lineage>
</organism>
<feature type="repeat" description="TPR" evidence="1">
    <location>
        <begin position="144"/>
        <end position="177"/>
    </location>
</feature>
<dbReference type="PROSITE" id="PS50005">
    <property type="entry name" value="TPR"/>
    <property type="match status" value="1"/>
</dbReference>
<dbReference type="AlphaFoldDB" id="A0A8S1IU48"/>
<dbReference type="SUPFAM" id="SSF48452">
    <property type="entry name" value="TPR-like"/>
    <property type="match status" value="2"/>
</dbReference>
<keyword evidence="3" id="KW-1185">Reference proteome</keyword>
<dbReference type="Pfam" id="PF13174">
    <property type="entry name" value="TPR_6"/>
    <property type="match status" value="1"/>
</dbReference>
<evidence type="ECO:0008006" key="4">
    <source>
        <dbReference type="Google" id="ProtNLM"/>
    </source>
</evidence>
<name>A0A8S1IU48_9CHLO</name>
<sequence length="418" mass="43896">MLARRFATLSDTFANTPMTVAIISSVSDIATSISTRVKPSPPRRRNWRQRFGAGTKLQCGRLPRGRTAKDPTARGPRLRRNAACGLLCLLLVDAASAQPPDKPSAEAARAYASAAALQDRGLHDLAAKEWQTLLKTFPQDALAPRAEYNLGVCRFQQGDFANAAETFQQAARHAQDDSVAEASWSNLGLARFNEAASQADARPQQAAAAYKSAIAAFDQLIAKFPNSTQAGGAQFYRGESLTALGRFDEAAASYRNALADATASPLHTAARLGLASAELELGQPEQAEATLNTLIAGGAVGQSGGEAHTLRGEARLAAGQPASAAEDFAQAASVEGYAAADHAQERRAFALYSAGDHAAAADAYQELARRFPESPLTRGATLAAGKCLLLAGKHDDAAFLLAAEWRADPTAANAESAH</sequence>
<comment type="caution">
    <text evidence="2">The sequence shown here is derived from an EMBL/GenBank/DDBJ whole genome shotgun (WGS) entry which is preliminary data.</text>
</comment>
<dbReference type="InterPro" id="IPR019734">
    <property type="entry name" value="TPR_rpt"/>
</dbReference>
<proteinExistence type="predicted"/>
<dbReference type="Gene3D" id="1.25.40.10">
    <property type="entry name" value="Tetratricopeptide repeat domain"/>
    <property type="match status" value="3"/>
</dbReference>
<keyword evidence="1" id="KW-0802">TPR repeat</keyword>
<protein>
    <recommendedName>
        <fullName evidence="4">Tetratricopeptide repeat protein</fullName>
    </recommendedName>
</protein>
<dbReference type="InterPro" id="IPR011990">
    <property type="entry name" value="TPR-like_helical_dom_sf"/>
</dbReference>
<dbReference type="Pfam" id="PF13432">
    <property type="entry name" value="TPR_16"/>
    <property type="match status" value="2"/>
</dbReference>
<evidence type="ECO:0000313" key="3">
    <source>
        <dbReference type="Proteomes" id="UP000708148"/>
    </source>
</evidence>